<sequence length="71" mass="7731">MATSHARGKSFSRALEKWLQFACCAYLVLKACEYDLCVLVAFGSGEISYSEVNFSTSLSACDFTTSCGPTR</sequence>
<gene>
    <name evidence="1" type="ORF">CCAP1982_LOCUS6304</name>
</gene>
<name>A0A811UKK0_CERCA</name>
<dbReference type="EMBL" id="CAJHJT010000012">
    <property type="protein sequence ID" value="CAD6997673.1"/>
    <property type="molecule type" value="Genomic_DNA"/>
</dbReference>
<evidence type="ECO:0000313" key="2">
    <source>
        <dbReference type="Proteomes" id="UP000606786"/>
    </source>
</evidence>
<feature type="non-terminal residue" evidence="1">
    <location>
        <position position="71"/>
    </location>
</feature>
<reference evidence="1" key="1">
    <citation type="submission" date="2020-11" db="EMBL/GenBank/DDBJ databases">
        <authorList>
            <person name="Whitehead M."/>
        </authorList>
    </citation>
    <scope>NUCLEOTIDE SEQUENCE</scope>
    <source>
        <strain evidence="1">EGII</strain>
    </source>
</reference>
<protein>
    <submittedName>
        <fullName evidence="1">(Mediterranean fruit fly) hypothetical protein</fullName>
    </submittedName>
</protein>
<comment type="caution">
    <text evidence="1">The sequence shown here is derived from an EMBL/GenBank/DDBJ whole genome shotgun (WGS) entry which is preliminary data.</text>
</comment>
<organism evidence="1 2">
    <name type="scientific">Ceratitis capitata</name>
    <name type="common">Mediterranean fruit fly</name>
    <name type="synonym">Tephritis capitata</name>
    <dbReference type="NCBI Taxonomy" id="7213"/>
    <lineage>
        <taxon>Eukaryota</taxon>
        <taxon>Metazoa</taxon>
        <taxon>Ecdysozoa</taxon>
        <taxon>Arthropoda</taxon>
        <taxon>Hexapoda</taxon>
        <taxon>Insecta</taxon>
        <taxon>Pterygota</taxon>
        <taxon>Neoptera</taxon>
        <taxon>Endopterygota</taxon>
        <taxon>Diptera</taxon>
        <taxon>Brachycera</taxon>
        <taxon>Muscomorpha</taxon>
        <taxon>Tephritoidea</taxon>
        <taxon>Tephritidae</taxon>
        <taxon>Ceratitis</taxon>
        <taxon>Ceratitis</taxon>
    </lineage>
</organism>
<dbReference type="Proteomes" id="UP000606786">
    <property type="component" value="Unassembled WGS sequence"/>
</dbReference>
<proteinExistence type="predicted"/>
<accession>A0A811UKK0</accession>
<keyword evidence="2" id="KW-1185">Reference proteome</keyword>
<dbReference type="AlphaFoldDB" id="A0A811UKK0"/>
<evidence type="ECO:0000313" key="1">
    <source>
        <dbReference type="EMBL" id="CAD6997673.1"/>
    </source>
</evidence>